<proteinExistence type="predicted"/>
<accession>A0A382TZF5</accession>
<dbReference type="EMBL" id="UINC01140340">
    <property type="protein sequence ID" value="SVD27430.1"/>
    <property type="molecule type" value="Genomic_DNA"/>
</dbReference>
<evidence type="ECO:0000313" key="1">
    <source>
        <dbReference type="EMBL" id="SVD27430.1"/>
    </source>
</evidence>
<protein>
    <submittedName>
        <fullName evidence="1">Uncharacterized protein</fullName>
    </submittedName>
</protein>
<reference evidence="1" key="1">
    <citation type="submission" date="2018-05" db="EMBL/GenBank/DDBJ databases">
        <authorList>
            <person name="Lanie J.A."/>
            <person name="Ng W.-L."/>
            <person name="Kazmierczak K.M."/>
            <person name="Andrzejewski T.M."/>
            <person name="Davidsen T.M."/>
            <person name="Wayne K.J."/>
            <person name="Tettelin H."/>
            <person name="Glass J.I."/>
            <person name="Rusch D."/>
            <person name="Podicherti R."/>
            <person name="Tsui H.-C.T."/>
            <person name="Winkler M.E."/>
        </authorList>
    </citation>
    <scope>NUCLEOTIDE SEQUENCE</scope>
</reference>
<organism evidence="1">
    <name type="scientific">marine metagenome</name>
    <dbReference type="NCBI Taxonomy" id="408172"/>
    <lineage>
        <taxon>unclassified sequences</taxon>
        <taxon>metagenomes</taxon>
        <taxon>ecological metagenomes</taxon>
    </lineage>
</organism>
<sequence>MADGILLQDGTGSLLLQDGSELLLQLQVVATEEVIDFDVSIGTLLCSTMEMTKSFAVDVNMGVSSSKCADMSASLETDASFSQGVNRVTDG</sequence>
<name>A0A382TZF5_9ZZZZ</name>
<gene>
    <name evidence="1" type="ORF">METZ01_LOCUS380284</name>
</gene>
<dbReference type="AlphaFoldDB" id="A0A382TZF5"/>